<protein>
    <submittedName>
        <fullName evidence="3">Trypsin-like peptidase domain-containing protein</fullName>
    </submittedName>
</protein>
<dbReference type="Gene3D" id="2.40.10.10">
    <property type="entry name" value="Trypsin-like serine proteases"/>
    <property type="match status" value="1"/>
</dbReference>
<keyword evidence="1" id="KW-1133">Transmembrane helix</keyword>
<dbReference type="Proteomes" id="UP001486565">
    <property type="component" value="Chromosome"/>
</dbReference>
<dbReference type="InterPro" id="IPR043504">
    <property type="entry name" value="Peptidase_S1_PA_chymotrypsin"/>
</dbReference>
<proteinExistence type="predicted"/>
<evidence type="ECO:0000313" key="4">
    <source>
        <dbReference type="Proteomes" id="UP001486565"/>
    </source>
</evidence>
<dbReference type="Pfam" id="PF12773">
    <property type="entry name" value="DZR"/>
    <property type="match status" value="1"/>
</dbReference>
<dbReference type="InterPro" id="IPR025874">
    <property type="entry name" value="DZR"/>
</dbReference>
<dbReference type="Gene3D" id="2.40.10.120">
    <property type="match status" value="1"/>
</dbReference>
<reference evidence="3 4" key="1">
    <citation type="submission" date="2023-03" db="EMBL/GenBank/DDBJ databases">
        <title>Novel Species.</title>
        <authorList>
            <person name="Ma S."/>
        </authorList>
    </citation>
    <scope>NUCLEOTIDE SEQUENCE [LARGE SCALE GENOMIC DNA]</scope>
    <source>
        <strain evidence="3 4">LIND6LT2</strain>
    </source>
</reference>
<feature type="transmembrane region" description="Helical" evidence="1">
    <location>
        <begin position="458"/>
        <end position="482"/>
    </location>
</feature>
<sequence>MGRFTLHKGFRILLVMLFFTFTMVQNLYAENSLTDNSLDTRTLAMINKPGVVLVQTVWTADLTLYEFSIDSQFEQDMINEVYYLIESGTIPNTEQAMYSAMVQMMIESLPYYTFNTGNIYTEQASTAAVGTGFIVTPDGYLVTNAHVVNTDEEQLYLNFVMTALQNYAIEGTNSFAAEMRTLGYEMSQEEIDGLMNTFYNILAQNIAINNLQTRYQCFLGNVTPGSDVSAKGVGLDLRKMGEPIPGKDVAILKLDKTNLPTVTLGDDSKLRTGDKVYAMGYPAVATLDEALNVSQAIQEPTLTSGIISARKEMAGGWNILQTDAAIHGGNSGGPLFNERGEVIGINTFGMLDPNSGSQVAGMDFAIPISIALQFLNEINVTPTESQFTSHYKEAINLFKNERYNEALEILRGLNETNPGYPVVSELLAECRTLADQQAQMETALSTEAEVKDDQAGEFLIFVFVGIGVILIILIVVITLLAVRRKKTPKTLQPTTQQVSSSKEIESLNTIICSNCGKNLPIDSKFCSGCGYAFPAKPKFIDQCPKCNNPVKDGDLFCSSCGAKISENNE</sequence>
<evidence type="ECO:0000313" key="3">
    <source>
        <dbReference type="EMBL" id="WZL70716.1"/>
    </source>
</evidence>
<dbReference type="SUPFAM" id="SSF50494">
    <property type="entry name" value="Trypsin-like serine proteases"/>
    <property type="match status" value="1"/>
</dbReference>
<dbReference type="Pfam" id="PF13365">
    <property type="entry name" value="Trypsin_2"/>
    <property type="match status" value="1"/>
</dbReference>
<keyword evidence="1" id="KW-0812">Transmembrane</keyword>
<dbReference type="InterPro" id="IPR009003">
    <property type="entry name" value="Peptidase_S1_PA"/>
</dbReference>
<dbReference type="RefSeq" id="WP_341877678.1">
    <property type="nucleotide sequence ID" value="NZ_CP121687.1"/>
</dbReference>
<dbReference type="PANTHER" id="PTHR22939">
    <property type="entry name" value="SERINE PROTEASE FAMILY S1C HTRA-RELATED"/>
    <property type="match status" value="1"/>
</dbReference>
<dbReference type="EMBL" id="CP121687">
    <property type="protein sequence ID" value="WZL70716.1"/>
    <property type="molecule type" value="Genomic_DNA"/>
</dbReference>
<feature type="domain" description="DZANK-type" evidence="2">
    <location>
        <begin position="512"/>
        <end position="561"/>
    </location>
</feature>
<keyword evidence="1" id="KW-0472">Membrane</keyword>
<evidence type="ECO:0000259" key="2">
    <source>
        <dbReference type="Pfam" id="PF12773"/>
    </source>
</evidence>
<keyword evidence="4" id="KW-1185">Reference proteome</keyword>
<accession>A0ABZ2Y5U3</accession>
<organism evidence="3 4">
    <name type="scientific">Defluviitalea saccharophila</name>
    <dbReference type="NCBI Taxonomy" id="879970"/>
    <lineage>
        <taxon>Bacteria</taxon>
        <taxon>Bacillati</taxon>
        <taxon>Bacillota</taxon>
        <taxon>Clostridia</taxon>
        <taxon>Lachnospirales</taxon>
        <taxon>Defluviitaleaceae</taxon>
        <taxon>Defluviitalea</taxon>
    </lineage>
</organism>
<gene>
    <name evidence="3" type="ORF">QBE51_04140</name>
</gene>
<dbReference type="PANTHER" id="PTHR22939:SF129">
    <property type="entry name" value="SERINE PROTEASE HTRA2, MITOCHONDRIAL"/>
    <property type="match status" value="1"/>
</dbReference>
<evidence type="ECO:0000256" key="1">
    <source>
        <dbReference type="SAM" id="Phobius"/>
    </source>
</evidence>
<name>A0ABZ2Y5U3_9FIRM</name>